<name>A0A316ZBM2_9BASI</name>
<reference evidence="3 4" key="1">
    <citation type="journal article" date="2018" name="Mol. Biol. Evol.">
        <title>Broad Genomic Sampling Reveals a Smut Pathogenic Ancestry of the Fungal Clade Ustilaginomycotina.</title>
        <authorList>
            <person name="Kijpornyongpan T."/>
            <person name="Mondo S.J."/>
            <person name="Barry K."/>
            <person name="Sandor L."/>
            <person name="Lee J."/>
            <person name="Lipzen A."/>
            <person name="Pangilinan J."/>
            <person name="LaButti K."/>
            <person name="Hainaut M."/>
            <person name="Henrissat B."/>
            <person name="Grigoriev I.V."/>
            <person name="Spatafora J.W."/>
            <person name="Aime M.C."/>
        </authorList>
    </citation>
    <scope>NUCLEOTIDE SEQUENCE [LARGE SCALE GENOMIC DNA]</scope>
    <source>
        <strain evidence="3 4">MCA 4186</strain>
    </source>
</reference>
<dbReference type="InterPro" id="IPR006797">
    <property type="entry name" value="PRELI/MSF1_dom"/>
</dbReference>
<dbReference type="STRING" id="58919.A0A316ZBM2"/>
<dbReference type="InterPro" id="IPR037365">
    <property type="entry name" value="Slowmo/Ups"/>
</dbReference>
<evidence type="ECO:0000313" key="4">
    <source>
        <dbReference type="Proteomes" id="UP000245946"/>
    </source>
</evidence>
<organism evidence="3 4">
    <name type="scientific">Tilletiopsis washingtonensis</name>
    <dbReference type="NCBI Taxonomy" id="58919"/>
    <lineage>
        <taxon>Eukaryota</taxon>
        <taxon>Fungi</taxon>
        <taxon>Dikarya</taxon>
        <taxon>Basidiomycota</taxon>
        <taxon>Ustilaginomycotina</taxon>
        <taxon>Exobasidiomycetes</taxon>
        <taxon>Entylomatales</taxon>
        <taxon>Entylomatales incertae sedis</taxon>
        <taxon>Tilletiopsis</taxon>
    </lineage>
</organism>
<proteinExistence type="predicted"/>
<evidence type="ECO:0000259" key="2">
    <source>
        <dbReference type="PROSITE" id="PS50904"/>
    </source>
</evidence>
<feature type="region of interest" description="Disordered" evidence="1">
    <location>
        <begin position="151"/>
        <end position="179"/>
    </location>
</feature>
<dbReference type="AlphaFoldDB" id="A0A316ZBM2"/>
<dbReference type="OrthoDB" id="341300at2759"/>
<dbReference type="Proteomes" id="UP000245946">
    <property type="component" value="Unassembled WGS sequence"/>
</dbReference>
<evidence type="ECO:0000313" key="3">
    <source>
        <dbReference type="EMBL" id="PWN98696.1"/>
    </source>
</evidence>
<gene>
    <name evidence="3" type="ORF">FA09DRAFT_345698</name>
</gene>
<dbReference type="PROSITE" id="PS50904">
    <property type="entry name" value="PRELI_MSF1"/>
    <property type="match status" value="1"/>
</dbReference>
<dbReference type="PANTHER" id="PTHR11158">
    <property type="entry name" value="MSF1/PX19 RELATED"/>
    <property type="match status" value="1"/>
</dbReference>
<protein>
    <recommendedName>
        <fullName evidence="2">PRELI/MSF1 domain-containing protein</fullName>
    </recommendedName>
</protein>
<feature type="domain" description="PRELI/MSF1" evidence="2">
    <location>
        <begin position="2"/>
        <end position="228"/>
    </location>
</feature>
<feature type="region of interest" description="Disordered" evidence="1">
    <location>
        <begin position="312"/>
        <end position="332"/>
    </location>
</feature>
<dbReference type="RefSeq" id="XP_025598975.1">
    <property type="nucleotide sequence ID" value="XM_025744709.1"/>
</dbReference>
<dbReference type="GO" id="GO:0005758">
    <property type="term" value="C:mitochondrial intermembrane space"/>
    <property type="evidence" value="ECO:0007669"/>
    <property type="project" value="InterPro"/>
</dbReference>
<dbReference type="EMBL" id="KZ819290">
    <property type="protein sequence ID" value="PWN98696.1"/>
    <property type="molecule type" value="Genomic_DNA"/>
</dbReference>
<feature type="compositionally biased region" description="Low complexity" evidence="1">
    <location>
        <begin position="151"/>
        <end position="171"/>
    </location>
</feature>
<keyword evidence="4" id="KW-1185">Reference proteome</keyword>
<dbReference type="GeneID" id="37272253"/>
<sequence>MVQTHASHTRYPAPYATLIPAYFQRYPNPLATHVLSVDVLERRLVWRPCAAAAEVASAAASSSSSSSQLVLCTTRLILKRGTLPAWAPRGIVKNSESWVLEQSEVELDAPAGSGGDDGQRDAQGRRMRVWTRNLDHTHKLAVTEGLELAEGSARGATSSASASNSESAHAHLTPPDATAALSRGHITSNISVLGRRIEKFGLKRFIAHADTSREGILLVHAALLSHQPGTLSSTPAQKPRRQRLAAALRPPFLDGDVPGPIMRARARLEQLRAWWRDLGRAGAVGLRAGEEGEKARPGEWLRARASTPRVSYGKRSIRSEAKRNSEALTETGAVGDVDEAYAAISGAEMPKMRCADASR</sequence>
<evidence type="ECO:0000256" key="1">
    <source>
        <dbReference type="SAM" id="MobiDB-lite"/>
    </source>
</evidence>
<accession>A0A316ZBM2</accession>